<name>A0A834TPF3_9FABA</name>
<evidence type="ECO:0000313" key="2">
    <source>
        <dbReference type="Proteomes" id="UP000634136"/>
    </source>
</evidence>
<evidence type="ECO:0000313" key="1">
    <source>
        <dbReference type="EMBL" id="KAF7824155.1"/>
    </source>
</evidence>
<dbReference type="Proteomes" id="UP000634136">
    <property type="component" value="Unassembled WGS sequence"/>
</dbReference>
<gene>
    <name evidence="1" type="ORF">G2W53_022299</name>
</gene>
<protein>
    <submittedName>
        <fullName evidence="1">Ribonuclease H</fullName>
    </submittedName>
</protein>
<dbReference type="OrthoDB" id="1436970at2759"/>
<keyword evidence="2" id="KW-1185">Reference proteome</keyword>
<sequence length="171" mass="20275">MKRIKGIQEAQERNFNPFLEDLGRKLAREMEDVLNQEEALWFQKARCYWIKDGNRNTRYYYTKATIPRRRNKIHMLKNDDGVWSEDPKVIKETIVTFFKKLFEEDKQERNVLEASCNWPRLDSNDWDKINLPFTVEEITAASQEVGKYLGAHLIHGRHSKQKFKSAATQAP</sequence>
<dbReference type="EMBL" id="JAAIUW010000007">
    <property type="protein sequence ID" value="KAF7824155.1"/>
    <property type="molecule type" value="Genomic_DNA"/>
</dbReference>
<dbReference type="AlphaFoldDB" id="A0A834TPF3"/>
<accession>A0A834TPF3</accession>
<comment type="caution">
    <text evidence="1">The sequence shown here is derived from an EMBL/GenBank/DDBJ whole genome shotgun (WGS) entry which is preliminary data.</text>
</comment>
<reference evidence="1" key="1">
    <citation type="submission" date="2020-09" db="EMBL/GenBank/DDBJ databases">
        <title>Genome-Enabled Discovery of Anthraquinone Biosynthesis in Senna tora.</title>
        <authorList>
            <person name="Kang S.-H."/>
            <person name="Pandey R.P."/>
            <person name="Lee C.-M."/>
            <person name="Sim J.-S."/>
            <person name="Jeong J.-T."/>
            <person name="Choi B.-S."/>
            <person name="Jung M."/>
            <person name="Ginzburg D."/>
            <person name="Zhao K."/>
            <person name="Won S.Y."/>
            <person name="Oh T.-J."/>
            <person name="Yu Y."/>
            <person name="Kim N.-H."/>
            <person name="Lee O.R."/>
            <person name="Lee T.-H."/>
            <person name="Bashyal P."/>
            <person name="Kim T.-S."/>
            <person name="Lee W.-H."/>
            <person name="Kawkins C."/>
            <person name="Kim C.-K."/>
            <person name="Kim J.S."/>
            <person name="Ahn B.O."/>
            <person name="Rhee S.Y."/>
            <person name="Sohng J.K."/>
        </authorList>
    </citation>
    <scope>NUCLEOTIDE SEQUENCE</scope>
    <source>
        <tissue evidence="1">Leaf</tissue>
    </source>
</reference>
<proteinExistence type="predicted"/>
<organism evidence="1 2">
    <name type="scientific">Senna tora</name>
    <dbReference type="NCBI Taxonomy" id="362788"/>
    <lineage>
        <taxon>Eukaryota</taxon>
        <taxon>Viridiplantae</taxon>
        <taxon>Streptophyta</taxon>
        <taxon>Embryophyta</taxon>
        <taxon>Tracheophyta</taxon>
        <taxon>Spermatophyta</taxon>
        <taxon>Magnoliopsida</taxon>
        <taxon>eudicotyledons</taxon>
        <taxon>Gunneridae</taxon>
        <taxon>Pentapetalae</taxon>
        <taxon>rosids</taxon>
        <taxon>fabids</taxon>
        <taxon>Fabales</taxon>
        <taxon>Fabaceae</taxon>
        <taxon>Caesalpinioideae</taxon>
        <taxon>Cassia clade</taxon>
        <taxon>Senna</taxon>
    </lineage>
</organism>